<feature type="chain" id="PRO_5044063534" evidence="1">
    <location>
        <begin position="27"/>
        <end position="170"/>
    </location>
</feature>
<dbReference type="OrthoDB" id="6465350at2"/>
<dbReference type="InterPro" id="IPR036937">
    <property type="entry name" value="Adhesion_dom_fimbrial_sf"/>
</dbReference>
<keyword evidence="1" id="KW-0732">Signal</keyword>
<dbReference type="Proteomes" id="UP000251485">
    <property type="component" value="Unassembled WGS sequence"/>
</dbReference>
<reference evidence="2 4" key="1">
    <citation type="submission" date="2017-05" db="EMBL/GenBank/DDBJ databases">
        <title>Whole genome sequencing of Proteus mirabilis AR_0155.</title>
        <authorList>
            <person name="Conlan S."/>
            <person name="Thomas P.J."/>
            <person name="Mullikin J."/>
            <person name="Frank K.M."/>
            <person name="Segre J.A."/>
        </authorList>
    </citation>
    <scope>NUCLEOTIDE SEQUENCE [LARGE SCALE GENOMIC DNA]</scope>
    <source>
        <strain evidence="2 4">AR_0155</strain>
    </source>
</reference>
<reference evidence="3 5" key="2">
    <citation type="submission" date="2018-06" db="EMBL/GenBank/DDBJ databases">
        <authorList>
            <consortium name="Pathogen Informatics"/>
            <person name="Doyle S."/>
        </authorList>
    </citation>
    <scope>NUCLEOTIDE SEQUENCE [LARGE SCALE GENOMIC DNA]</scope>
    <source>
        <strain evidence="3 5">NCTC10975</strain>
    </source>
</reference>
<dbReference type="GO" id="GO:0009289">
    <property type="term" value="C:pilus"/>
    <property type="evidence" value="ECO:0007669"/>
    <property type="project" value="InterPro"/>
</dbReference>
<gene>
    <name evidence="3" type="primary">fimG_1</name>
    <name evidence="2" type="ORF">AM402_00015</name>
    <name evidence="3" type="ORF">NCTC10975_02296</name>
</gene>
<dbReference type="InterPro" id="IPR008966">
    <property type="entry name" value="Adhesion_dom_sf"/>
</dbReference>
<dbReference type="PANTHER" id="PTHR33420">
    <property type="entry name" value="FIMBRIAL SUBUNIT ELFA-RELATED"/>
    <property type="match status" value="1"/>
</dbReference>
<feature type="signal peptide" evidence="1">
    <location>
        <begin position="1"/>
        <end position="26"/>
    </location>
</feature>
<sequence length="170" mass="18685">MMKYKWRGVKNVIFAILCCNTSFAMAADATITVNGSVIARPCETITKTANVDMGDLYTFDFMIPGSTSKWYPVDLELRNCPIGTTSIEATFTGLDDSTGYYRNQGSAKNLHLELQDTAGNKLRNGSKKVVEVGEYSFAAIFPLRVRAISVNGRPTQGSVQAIINVTYVFM</sequence>
<dbReference type="EMBL" id="CP021694">
    <property type="protein sequence ID" value="ARX32609.1"/>
    <property type="molecule type" value="Genomic_DNA"/>
</dbReference>
<evidence type="ECO:0000313" key="4">
    <source>
        <dbReference type="Proteomes" id="UP000195540"/>
    </source>
</evidence>
<evidence type="ECO:0000313" key="3">
    <source>
        <dbReference type="EMBL" id="SPY96577.1"/>
    </source>
</evidence>
<organism evidence="3 5">
    <name type="scientific">Proteus mirabilis</name>
    <dbReference type="NCBI Taxonomy" id="584"/>
    <lineage>
        <taxon>Bacteria</taxon>
        <taxon>Pseudomonadati</taxon>
        <taxon>Pseudomonadota</taxon>
        <taxon>Gammaproteobacteria</taxon>
        <taxon>Enterobacterales</taxon>
        <taxon>Morganellaceae</taxon>
        <taxon>Proteus</taxon>
    </lineage>
</organism>
<dbReference type="Proteomes" id="UP000195540">
    <property type="component" value="Chromosome"/>
</dbReference>
<dbReference type="Gene3D" id="2.60.40.1090">
    <property type="entry name" value="Fimbrial-type adhesion domain"/>
    <property type="match status" value="1"/>
</dbReference>
<dbReference type="SUPFAM" id="SSF49401">
    <property type="entry name" value="Bacterial adhesins"/>
    <property type="match status" value="1"/>
</dbReference>
<dbReference type="InterPro" id="IPR050263">
    <property type="entry name" value="Bact_Fimbrial_Adh_Pro"/>
</dbReference>
<dbReference type="RefSeq" id="WP_004249593.1">
    <property type="nucleotide sequence ID" value="NZ_ABFCQN020000060.1"/>
</dbReference>
<proteinExistence type="predicted"/>
<accession>A0A1Z1SPW6</accession>
<dbReference type="STRING" id="584.AOUC001_17350"/>
<evidence type="ECO:0000313" key="2">
    <source>
        <dbReference type="EMBL" id="ARX32609.1"/>
    </source>
</evidence>
<dbReference type="PANTHER" id="PTHR33420:SF27">
    <property type="entry name" value="PROTEIN FIMG"/>
    <property type="match status" value="1"/>
</dbReference>
<evidence type="ECO:0000313" key="5">
    <source>
        <dbReference type="Proteomes" id="UP000251485"/>
    </source>
</evidence>
<evidence type="ECO:0000256" key="1">
    <source>
        <dbReference type="SAM" id="SignalP"/>
    </source>
</evidence>
<dbReference type="GO" id="GO:0043709">
    <property type="term" value="P:cell adhesion involved in single-species biofilm formation"/>
    <property type="evidence" value="ECO:0007669"/>
    <property type="project" value="TreeGrafter"/>
</dbReference>
<name>A0A1Z1SPW6_PROMI</name>
<protein>
    <submittedName>
        <fullName evidence="2">Fimbrial protein</fullName>
    </submittedName>
    <submittedName>
        <fullName evidence="3">Fimbrial subunit</fullName>
    </submittedName>
</protein>
<dbReference type="AlphaFoldDB" id="A0A1Z1SPW6"/>
<dbReference type="EMBL" id="UAUE01000016">
    <property type="protein sequence ID" value="SPY96577.1"/>
    <property type="molecule type" value="Genomic_DNA"/>
</dbReference>